<dbReference type="EMBL" id="CAJNDS010002368">
    <property type="protein sequence ID" value="CAE7451814.1"/>
    <property type="molecule type" value="Genomic_DNA"/>
</dbReference>
<sequence>MGIDEWWSSILSACSGEPVQSSIDGSLCGSVDRVEVPPQDGASTAIVEASEREVVEDRQEAVEEPEELEELVKPEMLEEWRRHTIMEHQKMVQESRHLHCESYSHHGAANRYGEISHLPPFEEGHHVPTLALINPMSGAAAGADILRVARRSPYYKDRFFNIIDVVKGQHRGGLLDVFRIELGKAKDEAKAMGLRPRVISGGGDGTGSFALFIVFLALKADHARALEGLEDTGNGFIWTDAEMAESFPALAQMPLGSANDFGNILGWGQKYPGDVACPCGPCGGRETAFAHLERWLMAVMSDKSRVVNFDVWGLMPPRGQENCNFKLAELTGKRGRNPNAKVEGQHQVRLKQANKPVPFFICLYFSAGLGAYMTSRFQINRRKTPLRNRAEYVRQLLGIVTEPTPPQLNLRLTGVTIDCEEESYFPPRRNLPDQGRKYREVGFYNINWQAHGLHGADRASVGSRLCCSKRTPVMFNDGRIDMFRWKFASFFKNPGTTMMTDKKEDMLLNFSTENQKGRGVFFQWDGEARYAFSPDGEDFQIYIRKVLNIPVVIGPWVDERLTGSLNNGRPVEFGFFGNDLEGKQAVRRRVLQLVSGGLDSELIASVEEILGAGLTMAGPS</sequence>
<dbReference type="InterPro" id="IPR001206">
    <property type="entry name" value="Diacylglycerol_kinase_cat_dom"/>
</dbReference>
<dbReference type="InterPro" id="IPR017438">
    <property type="entry name" value="ATP-NAD_kinase_N"/>
</dbReference>
<dbReference type="Proteomes" id="UP000604046">
    <property type="component" value="Unassembled WGS sequence"/>
</dbReference>
<accession>A0A812RUC6</accession>
<proteinExistence type="predicted"/>
<organism evidence="2 3">
    <name type="scientific">Symbiodinium natans</name>
    <dbReference type="NCBI Taxonomy" id="878477"/>
    <lineage>
        <taxon>Eukaryota</taxon>
        <taxon>Sar</taxon>
        <taxon>Alveolata</taxon>
        <taxon>Dinophyceae</taxon>
        <taxon>Suessiales</taxon>
        <taxon>Symbiodiniaceae</taxon>
        <taxon>Symbiodinium</taxon>
    </lineage>
</organism>
<gene>
    <name evidence="2" type="primary">DGK6</name>
    <name evidence="2" type="ORF">SNAT2548_LOCUS24746</name>
</gene>
<dbReference type="GO" id="GO:0016020">
    <property type="term" value="C:membrane"/>
    <property type="evidence" value="ECO:0007669"/>
    <property type="project" value="TreeGrafter"/>
</dbReference>
<keyword evidence="3" id="KW-1185">Reference proteome</keyword>
<dbReference type="InterPro" id="IPR037607">
    <property type="entry name" value="DGK"/>
</dbReference>
<dbReference type="GO" id="GO:0004143">
    <property type="term" value="F:ATP-dependent diacylglycerol kinase activity"/>
    <property type="evidence" value="ECO:0007669"/>
    <property type="project" value="InterPro"/>
</dbReference>
<dbReference type="Pfam" id="PF00781">
    <property type="entry name" value="DAGK_cat"/>
    <property type="match status" value="1"/>
</dbReference>
<dbReference type="PANTHER" id="PTHR11255">
    <property type="entry name" value="DIACYLGLYCEROL KINASE"/>
    <property type="match status" value="1"/>
</dbReference>
<dbReference type="SUPFAM" id="SSF111331">
    <property type="entry name" value="NAD kinase/diacylglycerol kinase-like"/>
    <property type="match status" value="1"/>
</dbReference>
<comment type="caution">
    <text evidence="2">The sequence shown here is derived from an EMBL/GenBank/DDBJ whole genome shotgun (WGS) entry which is preliminary data.</text>
</comment>
<reference evidence="2" key="1">
    <citation type="submission" date="2021-02" db="EMBL/GenBank/DDBJ databases">
        <authorList>
            <person name="Dougan E. K."/>
            <person name="Rhodes N."/>
            <person name="Thang M."/>
            <person name="Chan C."/>
        </authorList>
    </citation>
    <scope>NUCLEOTIDE SEQUENCE</scope>
</reference>
<evidence type="ECO:0000313" key="3">
    <source>
        <dbReference type="Proteomes" id="UP000604046"/>
    </source>
</evidence>
<dbReference type="InterPro" id="IPR016064">
    <property type="entry name" value="NAD/diacylglycerol_kinase_sf"/>
</dbReference>
<evidence type="ECO:0000259" key="1">
    <source>
        <dbReference type="SMART" id="SM00046"/>
    </source>
</evidence>
<name>A0A812RUC6_9DINO</name>
<evidence type="ECO:0000313" key="2">
    <source>
        <dbReference type="EMBL" id="CAE7451814.1"/>
    </source>
</evidence>
<dbReference type="SMART" id="SM00046">
    <property type="entry name" value="DAGKc"/>
    <property type="match status" value="1"/>
</dbReference>
<feature type="domain" description="DAGKc" evidence="1">
    <location>
        <begin position="128"/>
        <end position="295"/>
    </location>
</feature>
<dbReference type="OrthoDB" id="414689at2759"/>
<dbReference type="AlphaFoldDB" id="A0A812RUC6"/>
<dbReference type="Gene3D" id="3.40.50.10330">
    <property type="entry name" value="Probable inorganic polyphosphate/atp-NAD kinase, domain 1"/>
    <property type="match status" value="1"/>
</dbReference>
<dbReference type="GO" id="GO:0007165">
    <property type="term" value="P:signal transduction"/>
    <property type="evidence" value="ECO:0007669"/>
    <property type="project" value="InterPro"/>
</dbReference>
<protein>
    <submittedName>
        <fullName evidence="2">DGK6 protein</fullName>
    </submittedName>
</protein>